<keyword evidence="3" id="KW-1185">Reference proteome</keyword>
<evidence type="ECO:0000256" key="1">
    <source>
        <dbReference type="SAM" id="Phobius"/>
    </source>
</evidence>
<feature type="transmembrane region" description="Helical" evidence="1">
    <location>
        <begin position="338"/>
        <end position="355"/>
    </location>
</feature>
<feature type="transmembrane region" description="Helical" evidence="1">
    <location>
        <begin position="370"/>
        <end position="391"/>
    </location>
</feature>
<dbReference type="RefSeq" id="XP_070897746.1">
    <property type="nucleotide sequence ID" value="XM_071043148.1"/>
</dbReference>
<feature type="transmembrane region" description="Helical" evidence="1">
    <location>
        <begin position="103"/>
        <end position="126"/>
    </location>
</feature>
<accession>A0ABR4K892</accession>
<feature type="transmembrane region" description="Helical" evidence="1">
    <location>
        <begin position="170"/>
        <end position="187"/>
    </location>
</feature>
<proteinExistence type="predicted"/>
<sequence>MKIAVSSSGMDPMSKPSMTEVLTIFDPRDVRIRRFWLLALSAITASFVWLLSFCWAARLLPLASWRPGGFSRADGTSITNGSALEIPTTAWEGQSKNETLPSILPYIDISLGLLAGSTLDAIVVVANFNRPLTQQFHYVVSLRMTVLGILLSASLYFWNINPTRGVWDPPAIIGMIGTIYTVFILATDKLHKLFPTRYISAKKGLLFHHMRHLGVDDTPWRHSLLLLAMNFVLCLSLVMAVPPHWASFGPPVQIASEPIFLRLVGADKTARYNIIVAPLVLAHSALDWGLRQVVMAPRLSISPEKFLGLILANRLLMDLHLCTIFRHRGDLRWARREIVTSTPTVISILSVLFGLERSGIPIVTYIKPTLWVTPCVSSMLLHFLPSCYVIAFQHKKDIIA</sequence>
<name>A0ABR4K892_9EURO</name>
<evidence type="ECO:0000313" key="2">
    <source>
        <dbReference type="EMBL" id="KAL2847423.1"/>
    </source>
</evidence>
<reference evidence="2 3" key="1">
    <citation type="submission" date="2024-07" db="EMBL/GenBank/DDBJ databases">
        <title>Section-level genome sequencing and comparative genomics of Aspergillus sections Usti and Cavernicolus.</title>
        <authorList>
            <consortium name="Lawrence Berkeley National Laboratory"/>
            <person name="Nybo J.L."/>
            <person name="Vesth T.C."/>
            <person name="Theobald S."/>
            <person name="Frisvad J.C."/>
            <person name="Larsen T.O."/>
            <person name="Kjaerboelling I."/>
            <person name="Rothschild-Mancinelli K."/>
            <person name="Lyhne E.K."/>
            <person name="Kogle M.E."/>
            <person name="Barry K."/>
            <person name="Clum A."/>
            <person name="Na H."/>
            <person name="Ledsgaard L."/>
            <person name="Lin J."/>
            <person name="Lipzen A."/>
            <person name="Kuo A."/>
            <person name="Riley R."/>
            <person name="Mondo S."/>
            <person name="LaButti K."/>
            <person name="Haridas S."/>
            <person name="Pangalinan J."/>
            <person name="Salamov A.A."/>
            <person name="Simmons B.A."/>
            <person name="Magnuson J.K."/>
            <person name="Chen J."/>
            <person name="Drula E."/>
            <person name="Henrissat B."/>
            <person name="Wiebenga A."/>
            <person name="Lubbers R.J."/>
            <person name="Gomes A.C."/>
            <person name="Macurrencykelacurrency M.R."/>
            <person name="Stajich J."/>
            <person name="Grigoriev I.V."/>
            <person name="Mortensen U.H."/>
            <person name="De vries R.P."/>
            <person name="Baker S.E."/>
            <person name="Andersen M.R."/>
        </authorList>
    </citation>
    <scope>NUCLEOTIDE SEQUENCE [LARGE SCALE GENOMIC DNA]</scope>
    <source>
        <strain evidence="2 3">CBS 756.74</strain>
    </source>
</reference>
<keyword evidence="1" id="KW-0472">Membrane</keyword>
<dbReference type="GeneID" id="98158312"/>
<feature type="transmembrane region" description="Helical" evidence="1">
    <location>
        <begin position="138"/>
        <end position="158"/>
    </location>
</feature>
<dbReference type="Proteomes" id="UP001610444">
    <property type="component" value="Unassembled WGS sequence"/>
</dbReference>
<feature type="transmembrane region" description="Helical" evidence="1">
    <location>
        <begin position="35"/>
        <end position="58"/>
    </location>
</feature>
<evidence type="ECO:0000313" key="3">
    <source>
        <dbReference type="Proteomes" id="UP001610444"/>
    </source>
</evidence>
<gene>
    <name evidence="2" type="ORF">BJX68DRAFT_256199</name>
</gene>
<dbReference type="EMBL" id="JBFXLR010000029">
    <property type="protein sequence ID" value="KAL2847423.1"/>
    <property type="molecule type" value="Genomic_DNA"/>
</dbReference>
<comment type="caution">
    <text evidence="2">The sequence shown here is derived from an EMBL/GenBank/DDBJ whole genome shotgun (WGS) entry which is preliminary data.</text>
</comment>
<keyword evidence="1" id="KW-1133">Transmembrane helix</keyword>
<organism evidence="2 3">
    <name type="scientific">Aspergillus pseudodeflectus</name>
    <dbReference type="NCBI Taxonomy" id="176178"/>
    <lineage>
        <taxon>Eukaryota</taxon>
        <taxon>Fungi</taxon>
        <taxon>Dikarya</taxon>
        <taxon>Ascomycota</taxon>
        <taxon>Pezizomycotina</taxon>
        <taxon>Eurotiomycetes</taxon>
        <taxon>Eurotiomycetidae</taxon>
        <taxon>Eurotiales</taxon>
        <taxon>Aspergillaceae</taxon>
        <taxon>Aspergillus</taxon>
        <taxon>Aspergillus subgen. Nidulantes</taxon>
    </lineage>
</organism>
<protein>
    <submittedName>
        <fullName evidence="2">Uncharacterized protein</fullName>
    </submittedName>
</protein>
<keyword evidence="1" id="KW-0812">Transmembrane</keyword>